<dbReference type="Gene3D" id="3.30.70.1070">
    <property type="entry name" value="Sporulation related repeat"/>
    <property type="match status" value="1"/>
</dbReference>
<keyword evidence="2" id="KW-1133">Transmembrane helix</keyword>
<feature type="compositionally biased region" description="Pro residues" evidence="1">
    <location>
        <begin position="125"/>
        <end position="135"/>
    </location>
</feature>
<dbReference type="eggNOG" id="COG3147">
    <property type="taxonomic scope" value="Bacteria"/>
</dbReference>
<dbReference type="PANTHER" id="PTHR38687:SF1">
    <property type="entry name" value="CELL DIVISION PROTEIN DEDD"/>
    <property type="match status" value="1"/>
</dbReference>
<gene>
    <name evidence="4" type="ORF">ThidrDRAFT_3819</name>
</gene>
<dbReference type="GO" id="GO:0032153">
    <property type="term" value="C:cell division site"/>
    <property type="evidence" value="ECO:0007669"/>
    <property type="project" value="TreeGrafter"/>
</dbReference>
<dbReference type="GO" id="GO:0030428">
    <property type="term" value="C:cell septum"/>
    <property type="evidence" value="ECO:0007669"/>
    <property type="project" value="TreeGrafter"/>
</dbReference>
<accession>G2E6A6</accession>
<dbReference type="GO" id="GO:0032506">
    <property type="term" value="P:cytokinetic process"/>
    <property type="evidence" value="ECO:0007669"/>
    <property type="project" value="TreeGrafter"/>
</dbReference>
<proteinExistence type="predicted"/>
<evidence type="ECO:0000313" key="5">
    <source>
        <dbReference type="Proteomes" id="UP000004200"/>
    </source>
</evidence>
<keyword evidence="2" id="KW-0472">Membrane</keyword>
<dbReference type="PANTHER" id="PTHR38687">
    <property type="entry name" value="CELL DIVISION PROTEIN DEDD-RELATED"/>
    <property type="match status" value="1"/>
</dbReference>
<dbReference type="PROSITE" id="PS51724">
    <property type="entry name" value="SPOR"/>
    <property type="match status" value="1"/>
</dbReference>
<dbReference type="SUPFAM" id="SSF110997">
    <property type="entry name" value="Sporulation related repeat"/>
    <property type="match status" value="1"/>
</dbReference>
<evidence type="ECO:0000313" key="4">
    <source>
        <dbReference type="EMBL" id="EGV28364.1"/>
    </source>
</evidence>
<sequence>MREGAKRRLAGAVVIVALVVIFVPMLFEEDSLAPSLDQSIIPGEPDLGDRFGAAPPLQLPLEGSDGLADDPAESETGVSMGSDSDVQPAGAPGQIDLQLPALPSRSAEPEPDRPARQAAQKPAAPSKPPSAPPQKPAVVKQKPVAPIAPPPRGPSDGMPSWVVQVASLGAIEKANGLASKLKKSGFSAFVEKAEVRGKTYYRVRVGPELDRANAERTAAMLRQRQKLDTLIQRYPSN</sequence>
<protein>
    <submittedName>
        <fullName evidence="4">Sporulation domain-containing protein</fullName>
    </submittedName>
</protein>
<dbReference type="InterPro" id="IPR052521">
    <property type="entry name" value="Cell_div_SPOR-domain"/>
</dbReference>
<dbReference type="EMBL" id="AFWT01000039">
    <property type="protein sequence ID" value="EGV28364.1"/>
    <property type="molecule type" value="Genomic_DNA"/>
</dbReference>
<comment type="caution">
    <text evidence="4">The sequence shown here is derived from an EMBL/GenBank/DDBJ whole genome shotgun (WGS) entry which is preliminary data.</text>
</comment>
<dbReference type="GO" id="GO:0042834">
    <property type="term" value="F:peptidoglycan binding"/>
    <property type="evidence" value="ECO:0007669"/>
    <property type="project" value="InterPro"/>
</dbReference>
<organism evidence="4 5">
    <name type="scientific">Thiorhodococcus drewsii AZ1</name>
    <dbReference type="NCBI Taxonomy" id="765913"/>
    <lineage>
        <taxon>Bacteria</taxon>
        <taxon>Pseudomonadati</taxon>
        <taxon>Pseudomonadota</taxon>
        <taxon>Gammaproteobacteria</taxon>
        <taxon>Chromatiales</taxon>
        <taxon>Chromatiaceae</taxon>
        <taxon>Thiorhodococcus</taxon>
    </lineage>
</organism>
<reference evidence="4 5" key="1">
    <citation type="submission" date="2011-06" db="EMBL/GenBank/DDBJ databases">
        <title>The draft genome of Thiorhodococcus drewsii AZ1.</title>
        <authorList>
            <consortium name="US DOE Joint Genome Institute (JGI-PGF)"/>
            <person name="Lucas S."/>
            <person name="Han J."/>
            <person name="Lapidus A."/>
            <person name="Cheng J.-F."/>
            <person name="Goodwin L."/>
            <person name="Pitluck S."/>
            <person name="Peters L."/>
            <person name="Land M.L."/>
            <person name="Hauser L."/>
            <person name="Vogl K."/>
            <person name="Liu Z."/>
            <person name="Imhoff J."/>
            <person name="Thiel V."/>
            <person name="Frigaard N.-U."/>
            <person name="Bryant D.A."/>
            <person name="Woyke T.J."/>
        </authorList>
    </citation>
    <scope>NUCLEOTIDE SEQUENCE [LARGE SCALE GENOMIC DNA]</scope>
    <source>
        <strain evidence="4 5">AZ1</strain>
    </source>
</reference>
<dbReference type="Proteomes" id="UP000004200">
    <property type="component" value="Unassembled WGS sequence"/>
</dbReference>
<evidence type="ECO:0000259" key="3">
    <source>
        <dbReference type="PROSITE" id="PS51724"/>
    </source>
</evidence>
<dbReference type="Pfam" id="PF05036">
    <property type="entry name" value="SPOR"/>
    <property type="match status" value="1"/>
</dbReference>
<name>G2E6A6_9GAMM</name>
<feature type="compositionally biased region" description="Low complexity" evidence="1">
    <location>
        <begin position="136"/>
        <end position="145"/>
    </location>
</feature>
<dbReference type="STRING" id="765913.ThidrDRAFT_3819"/>
<feature type="compositionally biased region" description="Polar residues" evidence="1">
    <location>
        <begin position="76"/>
        <end position="85"/>
    </location>
</feature>
<dbReference type="PATRIC" id="fig|765913.3.peg.3887"/>
<dbReference type="InterPro" id="IPR036680">
    <property type="entry name" value="SPOR-like_sf"/>
</dbReference>
<evidence type="ECO:0000256" key="1">
    <source>
        <dbReference type="SAM" id="MobiDB-lite"/>
    </source>
</evidence>
<keyword evidence="5" id="KW-1185">Reference proteome</keyword>
<feature type="transmembrane region" description="Helical" evidence="2">
    <location>
        <begin position="9"/>
        <end position="27"/>
    </location>
</feature>
<evidence type="ECO:0000256" key="2">
    <source>
        <dbReference type="SAM" id="Phobius"/>
    </source>
</evidence>
<dbReference type="AlphaFoldDB" id="G2E6A6"/>
<keyword evidence="2" id="KW-0812">Transmembrane</keyword>
<dbReference type="InterPro" id="IPR007730">
    <property type="entry name" value="SPOR-like_dom"/>
</dbReference>
<feature type="domain" description="SPOR" evidence="3">
    <location>
        <begin position="155"/>
        <end position="234"/>
    </location>
</feature>
<feature type="region of interest" description="Disordered" evidence="1">
    <location>
        <begin position="43"/>
        <end position="158"/>
    </location>
</feature>